<sequence length="680" mass="76391">MAKLLSICLGATVATISMTATMAQAKDISLQDISLQDIVQLQRVTSAITTNDGAYTAYTRVRPRTAYEDDDGPAYSELFVITPDGEHVPFITGDVRVSQIRFSYDEKFIHFVTNRDDDKHNTLYRIPLRGGESWRLYAHDTPVNSYSLSDTQPTIVFTTREAGPEKQQELARKGFRARVFEEEMRLGQVFVHPMAEDEDEARHIPVDAHVLSATMRPGHEQVLLRTAPTPFVDDDLMLSQYAIYDFSGSQVVALDTEGKLGAARFSADGSQLAVLGAEDQHDPAVGRILLANLRNGSTRDLLPGYLGHVRDMLWQDNQHLIILGEVGTETELLRYNVRSNEYTTLLEPGQVIVQNLISFDTNGHLTLLAHSPAHPTEVYRLTSRSLERLTDSNPWLADVEQPRQETIRHTARDGVELEGVLVYPLGYQEGQRVPVIIDVHGGPEAHVRNGWNDRYSSPTWYSAAQGFATFFPNYRGSTGRGVEFSKLGQNDYAGKEFDDIVDAKEHLVDIGLADPERVGITGGSYGGYASAWGATKQTEHFAAAVMFVGISNNLSKFGTTDIPNEMNLVHARSYPWDKWQWYLERSPIYWAEQARTPILIMHGEEDTRVHPSQSMELYRYLKVHGNVPVRLVLYPGEGHGNTRVGSQLDYAMRLMRWMNFYLVEQNEGIPDHELPHADAL</sequence>
<dbReference type="RefSeq" id="WP_241974025.1">
    <property type="nucleotide sequence ID" value="NZ_PIPK01000002.1"/>
</dbReference>
<dbReference type="Gene3D" id="3.40.50.1820">
    <property type="entry name" value="alpha/beta hydrolase"/>
    <property type="match status" value="1"/>
</dbReference>
<dbReference type="InterPro" id="IPR001375">
    <property type="entry name" value="Peptidase_S9_cat"/>
</dbReference>
<keyword evidence="1" id="KW-0378">Hydrolase</keyword>
<feature type="chain" id="PRO_5016466870" evidence="2">
    <location>
        <begin position="26"/>
        <end position="680"/>
    </location>
</feature>
<accession>A0A327X1T0</accession>
<feature type="domain" description="Peptidase S9 prolyl oligopeptidase catalytic" evidence="3">
    <location>
        <begin position="460"/>
        <end position="661"/>
    </location>
</feature>
<evidence type="ECO:0000313" key="5">
    <source>
        <dbReference type="Proteomes" id="UP000249203"/>
    </source>
</evidence>
<dbReference type="InterPro" id="IPR029058">
    <property type="entry name" value="AB_hydrolase_fold"/>
</dbReference>
<dbReference type="AlphaFoldDB" id="A0A327X1T0"/>
<evidence type="ECO:0000256" key="2">
    <source>
        <dbReference type="SAM" id="SignalP"/>
    </source>
</evidence>
<reference evidence="4 5" key="1">
    <citation type="submission" date="2018-06" db="EMBL/GenBank/DDBJ databases">
        <title>Genomic Encyclopedia of Type Strains, Phase III (KMG-III): the genomes of soil and plant-associated and newly described type strains.</title>
        <authorList>
            <person name="Whitman W."/>
        </authorList>
    </citation>
    <scope>NUCLEOTIDE SEQUENCE [LARGE SCALE GENOMIC DNA]</scope>
    <source>
        <strain evidence="4 5">CGMCC 1.15366</strain>
    </source>
</reference>
<gene>
    <name evidence="4" type="ORF">B0I24_103162</name>
</gene>
<comment type="caution">
    <text evidence="4">The sequence shown here is derived from an EMBL/GenBank/DDBJ whole genome shotgun (WGS) entry which is preliminary data.</text>
</comment>
<proteinExistence type="predicted"/>
<evidence type="ECO:0000256" key="1">
    <source>
        <dbReference type="ARBA" id="ARBA00022801"/>
    </source>
</evidence>
<dbReference type="SUPFAM" id="SSF53474">
    <property type="entry name" value="alpha/beta-Hydrolases"/>
    <property type="match status" value="1"/>
</dbReference>
<name>A0A327X1T0_9GAMM</name>
<keyword evidence="4" id="KW-0645">Protease</keyword>
<dbReference type="Gene3D" id="2.120.10.30">
    <property type="entry name" value="TolB, C-terminal domain"/>
    <property type="match status" value="1"/>
</dbReference>
<evidence type="ECO:0000313" key="4">
    <source>
        <dbReference type="EMBL" id="RAJ99168.1"/>
    </source>
</evidence>
<dbReference type="InterPro" id="IPR011042">
    <property type="entry name" value="6-blade_b-propeller_TolB-like"/>
</dbReference>
<keyword evidence="4" id="KW-0031">Aminopeptidase</keyword>
<evidence type="ECO:0000259" key="3">
    <source>
        <dbReference type="Pfam" id="PF00326"/>
    </source>
</evidence>
<protein>
    <submittedName>
        <fullName evidence="4">Dipeptidyl aminopeptidase/acylaminoacyl peptidase</fullName>
    </submittedName>
</protein>
<feature type="signal peptide" evidence="2">
    <location>
        <begin position="1"/>
        <end position="25"/>
    </location>
</feature>
<organism evidence="4 5">
    <name type="scientific">Aliidiomarina maris</name>
    <dbReference type="NCBI Taxonomy" id="531312"/>
    <lineage>
        <taxon>Bacteria</taxon>
        <taxon>Pseudomonadati</taxon>
        <taxon>Pseudomonadota</taxon>
        <taxon>Gammaproteobacteria</taxon>
        <taxon>Alteromonadales</taxon>
        <taxon>Idiomarinaceae</taxon>
        <taxon>Aliidiomarina</taxon>
    </lineage>
</organism>
<keyword evidence="2" id="KW-0732">Signal</keyword>
<dbReference type="GO" id="GO:0006508">
    <property type="term" value="P:proteolysis"/>
    <property type="evidence" value="ECO:0007669"/>
    <property type="project" value="InterPro"/>
</dbReference>
<dbReference type="GO" id="GO:0004177">
    <property type="term" value="F:aminopeptidase activity"/>
    <property type="evidence" value="ECO:0007669"/>
    <property type="project" value="UniProtKB-KW"/>
</dbReference>
<dbReference type="Pfam" id="PF00326">
    <property type="entry name" value="Peptidase_S9"/>
    <property type="match status" value="1"/>
</dbReference>
<dbReference type="PANTHER" id="PTHR42776:SF27">
    <property type="entry name" value="DIPEPTIDYL PEPTIDASE FAMILY MEMBER 6"/>
    <property type="match status" value="1"/>
</dbReference>
<dbReference type="PANTHER" id="PTHR42776">
    <property type="entry name" value="SERINE PEPTIDASE S9 FAMILY MEMBER"/>
    <property type="match status" value="1"/>
</dbReference>
<dbReference type="SUPFAM" id="SSF82171">
    <property type="entry name" value="DPP6 N-terminal domain-like"/>
    <property type="match status" value="1"/>
</dbReference>
<dbReference type="GO" id="GO:0004252">
    <property type="term" value="F:serine-type endopeptidase activity"/>
    <property type="evidence" value="ECO:0007669"/>
    <property type="project" value="TreeGrafter"/>
</dbReference>
<dbReference type="Proteomes" id="UP000249203">
    <property type="component" value="Unassembled WGS sequence"/>
</dbReference>
<dbReference type="EMBL" id="QLMD01000003">
    <property type="protein sequence ID" value="RAJ99168.1"/>
    <property type="molecule type" value="Genomic_DNA"/>
</dbReference>